<proteinExistence type="predicted"/>
<accession>A0ABT8EKF6</accession>
<evidence type="ECO:0000313" key="2">
    <source>
        <dbReference type="EMBL" id="MDN4121762.1"/>
    </source>
</evidence>
<name>A0ABT8EKF6_9BURK</name>
<protein>
    <submittedName>
        <fullName evidence="2">Inhibitor of vertebrate lysozyme family protein</fullName>
    </submittedName>
</protein>
<reference evidence="2" key="1">
    <citation type="submission" date="2021-11" db="EMBL/GenBank/DDBJ databases">
        <title>Draft genome sequence of Alcaligenes endophyticus type strain CCUG 75668T.</title>
        <authorList>
            <person name="Salva-Serra F."/>
            <person name="Duran R.E."/>
            <person name="Seeger M."/>
            <person name="Moore E.R.B."/>
            <person name="Jaen-Luchoro D."/>
        </authorList>
    </citation>
    <scope>NUCLEOTIDE SEQUENCE</scope>
    <source>
        <strain evidence="2">CCUG 75668</strain>
    </source>
</reference>
<dbReference type="SUPFAM" id="SSF89872">
    <property type="entry name" value="Inhibitor of vertebrate lysozyme, Ivy"/>
    <property type="match status" value="1"/>
</dbReference>
<dbReference type="Pfam" id="PF08816">
    <property type="entry name" value="Ivy"/>
    <property type="match status" value="1"/>
</dbReference>
<evidence type="ECO:0000313" key="3">
    <source>
        <dbReference type="Proteomes" id="UP001168613"/>
    </source>
</evidence>
<sequence>MFSKYTLAALALAVSMGSSYAQESVYLPEAVTTDAALKAEFARITNSIAKDAPWVKEYGTTTPAQEAELDGTRYQVFSGCKPHNCPAESYVVLYNPDKKQISAGAFVTTDYSSSDIASNTTIQWLGNTDLDHIRILAKYLF</sequence>
<evidence type="ECO:0000256" key="1">
    <source>
        <dbReference type="SAM" id="SignalP"/>
    </source>
</evidence>
<feature type="chain" id="PRO_5046981547" evidence="1">
    <location>
        <begin position="22"/>
        <end position="141"/>
    </location>
</feature>
<keyword evidence="1" id="KW-0732">Signal</keyword>
<dbReference type="InterPro" id="IPR036501">
    <property type="entry name" value="Inhibitor_vert_lysozyme_sf"/>
</dbReference>
<dbReference type="Gene3D" id="3.40.1420.10">
    <property type="entry name" value="Inhibitor of vertebrate lysozyme"/>
    <property type="match status" value="1"/>
</dbReference>
<dbReference type="Proteomes" id="UP001168613">
    <property type="component" value="Unassembled WGS sequence"/>
</dbReference>
<organism evidence="2 3">
    <name type="scientific">Alcaligenes endophyticus</name>
    <dbReference type="NCBI Taxonomy" id="1929088"/>
    <lineage>
        <taxon>Bacteria</taxon>
        <taxon>Pseudomonadati</taxon>
        <taxon>Pseudomonadota</taxon>
        <taxon>Betaproteobacteria</taxon>
        <taxon>Burkholderiales</taxon>
        <taxon>Alcaligenaceae</taxon>
        <taxon>Alcaligenes</taxon>
    </lineage>
</organism>
<feature type="signal peptide" evidence="1">
    <location>
        <begin position="1"/>
        <end position="21"/>
    </location>
</feature>
<dbReference type="EMBL" id="JAJHNU010000003">
    <property type="protein sequence ID" value="MDN4121762.1"/>
    <property type="molecule type" value="Genomic_DNA"/>
</dbReference>
<comment type="caution">
    <text evidence="2">The sequence shown here is derived from an EMBL/GenBank/DDBJ whole genome shotgun (WGS) entry which is preliminary data.</text>
</comment>
<dbReference type="RefSeq" id="WP_266123228.1">
    <property type="nucleotide sequence ID" value="NZ_JAJHNU010000003.1"/>
</dbReference>
<gene>
    <name evidence="2" type="ORF">LMS43_10715</name>
</gene>
<keyword evidence="3" id="KW-1185">Reference proteome</keyword>